<dbReference type="Pfam" id="PF07295">
    <property type="entry name" value="DUF1451"/>
    <property type="match status" value="1"/>
</dbReference>
<sequence>MAKEPKLPQEDDLADELRRDLENLIEDELAVEDLTATKAAFLKAWLKDDLHRAADYLRGLGGEVQTLEERTGDWLLDAADPTETAWPNLMRCIRNGEPWALAGEVVGPDEELQCLGCGYRAMPPRGSQITPCHRCGYGCFRQIKGGLQE</sequence>
<dbReference type="RefSeq" id="WP_091510939.1">
    <property type="nucleotide sequence ID" value="NZ_FNFH01000002.1"/>
</dbReference>
<name>A0A1G8X715_9GAMM</name>
<evidence type="ECO:0000313" key="3">
    <source>
        <dbReference type="Proteomes" id="UP000199305"/>
    </source>
</evidence>
<reference evidence="3" key="1">
    <citation type="submission" date="2016-10" db="EMBL/GenBank/DDBJ databases">
        <authorList>
            <person name="Varghese N."/>
            <person name="Submissions S."/>
        </authorList>
    </citation>
    <scope>NUCLEOTIDE SEQUENCE [LARGE SCALE GENOMIC DNA]</scope>
    <source>
        <strain evidence="3">CGMCC 1.10658</strain>
    </source>
</reference>
<keyword evidence="1" id="KW-0175">Coiled coil</keyword>
<dbReference type="EMBL" id="FNFH01000002">
    <property type="protein sequence ID" value="SDJ86412.1"/>
    <property type="molecule type" value="Genomic_DNA"/>
</dbReference>
<dbReference type="OrthoDB" id="3174978at2"/>
<dbReference type="AlphaFoldDB" id="A0A1G8X715"/>
<proteinExistence type="predicted"/>
<organism evidence="2 3">
    <name type="scientific">Microbulbifer yueqingensis</name>
    <dbReference type="NCBI Taxonomy" id="658219"/>
    <lineage>
        <taxon>Bacteria</taxon>
        <taxon>Pseudomonadati</taxon>
        <taxon>Pseudomonadota</taxon>
        <taxon>Gammaproteobacteria</taxon>
        <taxon>Cellvibrionales</taxon>
        <taxon>Microbulbiferaceae</taxon>
        <taxon>Microbulbifer</taxon>
    </lineage>
</organism>
<accession>A0A1G8X715</accession>
<feature type="coiled-coil region" evidence="1">
    <location>
        <begin position="7"/>
        <end position="34"/>
    </location>
</feature>
<evidence type="ECO:0000313" key="2">
    <source>
        <dbReference type="EMBL" id="SDJ86412.1"/>
    </source>
</evidence>
<dbReference type="Proteomes" id="UP000199305">
    <property type="component" value="Unassembled WGS sequence"/>
</dbReference>
<dbReference type="InterPro" id="IPR009912">
    <property type="entry name" value="DUF1451"/>
</dbReference>
<evidence type="ECO:0000256" key="1">
    <source>
        <dbReference type="SAM" id="Coils"/>
    </source>
</evidence>
<protein>
    <submittedName>
        <fullName evidence="2">Zinc-ribbon containing domain-containing protein</fullName>
    </submittedName>
</protein>
<dbReference type="STRING" id="658219.SAMN05216212_0991"/>
<keyword evidence="3" id="KW-1185">Reference proteome</keyword>
<gene>
    <name evidence="2" type="ORF">SAMN05216212_0991</name>
</gene>